<dbReference type="SUPFAM" id="SSF51430">
    <property type="entry name" value="NAD(P)-linked oxidoreductase"/>
    <property type="match status" value="1"/>
</dbReference>
<feature type="domain" description="NADP-dependent oxidoreductase" evidence="1">
    <location>
        <begin position="7"/>
        <end position="194"/>
    </location>
</feature>
<accession>A0A835ZBE8</accession>
<dbReference type="Gene3D" id="3.20.20.100">
    <property type="entry name" value="NADP-dependent oxidoreductase domain"/>
    <property type="match status" value="1"/>
</dbReference>
<dbReference type="Proteomes" id="UP000664859">
    <property type="component" value="Unassembled WGS sequence"/>
</dbReference>
<dbReference type="AlphaFoldDB" id="A0A835ZBE8"/>
<proteinExistence type="predicted"/>
<gene>
    <name evidence="2" type="ORF">JKP88DRAFT_268208</name>
</gene>
<evidence type="ECO:0000313" key="2">
    <source>
        <dbReference type="EMBL" id="KAG5185838.1"/>
    </source>
</evidence>
<dbReference type="InterPro" id="IPR023210">
    <property type="entry name" value="NADP_OxRdtase_dom"/>
</dbReference>
<dbReference type="OrthoDB" id="48988at2759"/>
<comment type="caution">
    <text evidence="2">The sequence shown here is derived from an EMBL/GenBank/DDBJ whole genome shotgun (WGS) entry which is preliminary data.</text>
</comment>
<name>A0A835ZBE8_9STRA</name>
<keyword evidence="3" id="KW-1185">Reference proteome</keyword>
<protein>
    <recommendedName>
        <fullName evidence="1">NADP-dependent oxidoreductase domain-containing protein</fullName>
    </recommendedName>
</protein>
<reference evidence="2" key="1">
    <citation type="submission" date="2021-02" db="EMBL/GenBank/DDBJ databases">
        <title>First Annotated Genome of the Yellow-green Alga Tribonema minus.</title>
        <authorList>
            <person name="Mahan K.M."/>
        </authorList>
    </citation>
    <scope>NUCLEOTIDE SEQUENCE</scope>
    <source>
        <strain evidence="2">UTEX B ZZ1240</strain>
    </source>
</reference>
<sequence>MRATWSKLGFGAAKCAGSPEQRAALQAALAGGINVVDTGVSFKDGSSERMVGEELRRAPHDLARSVTVVSKVGYWKEPAEGTTKQPPGALRLLPGVMYSLHPDFMARELRSSANRLGRVPSLYMVHNPESYVSCVVAREQEKLGKQMGEDGVPDAALLSDAREETYAALDALFEVLEQCSAAGSVGGYGVCSHGLSSPPSDPLHLDVERILAAARAAARRHSEGTGGGADAGVGSLAAVQLPGNLVETLGVEGGAAAAAAAAGVRVMLTRPLSVMLTTAVVSDGLQLISSLDRRGEPPQDYMDVCREVIEHFTYPPPEGREPTQEEIETMQGCQFMQQLVQDMNQQLGSFATYEHLQQELAHAIIPMINAKFDELDATSVKHLQAFLDRYGDMVTYNCAERLRDAILAAHPDGGMEPAPGDTWAQHSLRWLQARPHVDTVLVGMHQPRYVQDALAVLQR</sequence>
<dbReference type="EMBL" id="JAFCMP010000120">
    <property type="protein sequence ID" value="KAG5185838.1"/>
    <property type="molecule type" value="Genomic_DNA"/>
</dbReference>
<dbReference type="InterPro" id="IPR053135">
    <property type="entry name" value="AKR2_Oxidoreductase"/>
</dbReference>
<dbReference type="PANTHER" id="PTHR43312">
    <property type="entry name" value="D-THREO-ALDOSE 1-DEHYDROGENASE"/>
    <property type="match status" value="1"/>
</dbReference>
<evidence type="ECO:0000313" key="3">
    <source>
        <dbReference type="Proteomes" id="UP000664859"/>
    </source>
</evidence>
<dbReference type="PANTHER" id="PTHR43312:SF1">
    <property type="entry name" value="NADP-DEPENDENT OXIDOREDUCTASE DOMAIN-CONTAINING PROTEIN"/>
    <property type="match status" value="1"/>
</dbReference>
<dbReference type="InterPro" id="IPR036812">
    <property type="entry name" value="NAD(P)_OxRdtase_dom_sf"/>
</dbReference>
<organism evidence="2 3">
    <name type="scientific">Tribonema minus</name>
    <dbReference type="NCBI Taxonomy" id="303371"/>
    <lineage>
        <taxon>Eukaryota</taxon>
        <taxon>Sar</taxon>
        <taxon>Stramenopiles</taxon>
        <taxon>Ochrophyta</taxon>
        <taxon>PX clade</taxon>
        <taxon>Xanthophyceae</taxon>
        <taxon>Tribonematales</taxon>
        <taxon>Tribonemataceae</taxon>
        <taxon>Tribonema</taxon>
    </lineage>
</organism>
<evidence type="ECO:0000259" key="1">
    <source>
        <dbReference type="Pfam" id="PF00248"/>
    </source>
</evidence>
<dbReference type="Pfam" id="PF00248">
    <property type="entry name" value="Aldo_ket_red"/>
    <property type="match status" value="1"/>
</dbReference>